<sequence length="83" mass="9307">MVSVRSPVYTLARHQRPPARPGARTATRSRSSNILNRHLYSHGNPYCCRPSMRRRKRCHCTRRGSTSSGRTTAQARSDPAEGA</sequence>
<gene>
    <name evidence="2" type="ORF">LSINAPIS_LOCUS13948</name>
</gene>
<feature type="region of interest" description="Disordered" evidence="1">
    <location>
        <begin position="1"/>
        <end position="35"/>
    </location>
</feature>
<protein>
    <submittedName>
        <fullName evidence="2">Uncharacterized protein</fullName>
    </submittedName>
</protein>
<feature type="compositionally biased region" description="Polar residues" evidence="1">
    <location>
        <begin position="26"/>
        <end position="35"/>
    </location>
</feature>
<evidence type="ECO:0000256" key="1">
    <source>
        <dbReference type="SAM" id="MobiDB-lite"/>
    </source>
</evidence>
<dbReference type="AlphaFoldDB" id="A0A5E4R0B9"/>
<accession>A0A5E4R0B9</accession>
<reference evidence="2 3" key="1">
    <citation type="submission" date="2017-07" db="EMBL/GenBank/DDBJ databases">
        <authorList>
            <person name="Talla V."/>
            <person name="Backstrom N."/>
        </authorList>
    </citation>
    <scope>NUCLEOTIDE SEQUENCE [LARGE SCALE GENOMIC DNA]</scope>
</reference>
<dbReference type="EMBL" id="FZQP02006830">
    <property type="protein sequence ID" value="VVD04126.1"/>
    <property type="molecule type" value="Genomic_DNA"/>
</dbReference>
<proteinExistence type="predicted"/>
<evidence type="ECO:0000313" key="2">
    <source>
        <dbReference type="EMBL" id="VVD04126.1"/>
    </source>
</evidence>
<feature type="compositionally biased region" description="Low complexity" evidence="1">
    <location>
        <begin position="63"/>
        <end position="77"/>
    </location>
</feature>
<feature type="region of interest" description="Disordered" evidence="1">
    <location>
        <begin position="59"/>
        <end position="83"/>
    </location>
</feature>
<organism evidence="2 3">
    <name type="scientific">Leptidea sinapis</name>
    <dbReference type="NCBI Taxonomy" id="189913"/>
    <lineage>
        <taxon>Eukaryota</taxon>
        <taxon>Metazoa</taxon>
        <taxon>Ecdysozoa</taxon>
        <taxon>Arthropoda</taxon>
        <taxon>Hexapoda</taxon>
        <taxon>Insecta</taxon>
        <taxon>Pterygota</taxon>
        <taxon>Neoptera</taxon>
        <taxon>Endopterygota</taxon>
        <taxon>Lepidoptera</taxon>
        <taxon>Glossata</taxon>
        <taxon>Ditrysia</taxon>
        <taxon>Papilionoidea</taxon>
        <taxon>Pieridae</taxon>
        <taxon>Dismorphiinae</taxon>
        <taxon>Leptidea</taxon>
    </lineage>
</organism>
<dbReference type="Proteomes" id="UP000324832">
    <property type="component" value="Unassembled WGS sequence"/>
</dbReference>
<keyword evidence="3" id="KW-1185">Reference proteome</keyword>
<name>A0A5E4R0B9_9NEOP</name>
<evidence type="ECO:0000313" key="3">
    <source>
        <dbReference type="Proteomes" id="UP000324832"/>
    </source>
</evidence>